<feature type="transmembrane region" description="Helical" evidence="1">
    <location>
        <begin position="85"/>
        <end position="108"/>
    </location>
</feature>
<organism evidence="2 3">
    <name type="scientific">Xylanibacter brevis</name>
    <dbReference type="NCBI Taxonomy" id="83231"/>
    <lineage>
        <taxon>Bacteria</taxon>
        <taxon>Pseudomonadati</taxon>
        <taxon>Bacteroidota</taxon>
        <taxon>Bacteroidia</taxon>
        <taxon>Bacteroidales</taxon>
        <taxon>Prevotellaceae</taxon>
        <taxon>Xylanibacter</taxon>
    </lineage>
</organism>
<dbReference type="Proteomes" id="UP001200470">
    <property type="component" value="Unassembled WGS sequence"/>
</dbReference>
<evidence type="ECO:0000313" key="3">
    <source>
        <dbReference type="Proteomes" id="UP001200470"/>
    </source>
</evidence>
<proteinExistence type="predicted"/>
<accession>A0ABS9CDY0</accession>
<feature type="transmembrane region" description="Helical" evidence="1">
    <location>
        <begin position="40"/>
        <end position="65"/>
    </location>
</feature>
<reference evidence="2 3" key="1">
    <citation type="submission" date="2020-12" db="EMBL/GenBank/DDBJ databases">
        <title>Whole genome sequences of gut porcine anaerobes.</title>
        <authorList>
            <person name="Kubasova T."/>
            <person name="Jahodarova E."/>
            <person name="Rychlik I."/>
        </authorList>
    </citation>
    <scope>NUCLEOTIDE SEQUENCE [LARGE SCALE GENOMIC DNA]</scope>
    <source>
        <strain evidence="2 3">An925</strain>
    </source>
</reference>
<evidence type="ECO:0000256" key="1">
    <source>
        <dbReference type="SAM" id="Phobius"/>
    </source>
</evidence>
<evidence type="ECO:0000313" key="2">
    <source>
        <dbReference type="EMBL" id="MCF2562919.1"/>
    </source>
</evidence>
<dbReference type="RefSeq" id="WP_158214664.1">
    <property type="nucleotide sequence ID" value="NZ_JADYTN010000003.1"/>
</dbReference>
<sequence length="112" mass="12669">MDRKDEQLLQQFFIEASQQTIADNGFSERVMRRLPNRANWFNRVWTLGCILIAIALLLMSDAITIAKTNIEVFTQSLLNGGLIEMLPTISMLIFGLAIAGAYELYVCVKENL</sequence>
<keyword evidence="3" id="KW-1185">Reference proteome</keyword>
<protein>
    <submittedName>
        <fullName evidence="2">DUF5056 domain-containing protein</fullName>
    </submittedName>
</protein>
<dbReference type="Pfam" id="PF16479">
    <property type="entry name" value="DUF5056"/>
    <property type="match status" value="1"/>
</dbReference>
<keyword evidence="1" id="KW-1133">Transmembrane helix</keyword>
<comment type="caution">
    <text evidence="2">The sequence shown here is derived from an EMBL/GenBank/DDBJ whole genome shotgun (WGS) entry which is preliminary data.</text>
</comment>
<dbReference type="EMBL" id="JADYTN010000003">
    <property type="protein sequence ID" value="MCF2562919.1"/>
    <property type="molecule type" value="Genomic_DNA"/>
</dbReference>
<gene>
    <name evidence="2" type="ORF">I6E12_02145</name>
</gene>
<dbReference type="InterPro" id="IPR032129">
    <property type="entry name" value="DUF5056"/>
</dbReference>
<keyword evidence="1" id="KW-0472">Membrane</keyword>
<keyword evidence="1" id="KW-0812">Transmembrane</keyword>
<name>A0ABS9CDY0_9BACT</name>